<feature type="domain" description="N-acetyltransferase" evidence="1">
    <location>
        <begin position="3"/>
        <end position="169"/>
    </location>
</feature>
<protein>
    <submittedName>
        <fullName evidence="2">GNAT family acetyltransferase</fullName>
        <ecNumber evidence="2">2.3.1.-</ecNumber>
    </submittedName>
</protein>
<dbReference type="EMBL" id="LXEV01000034">
    <property type="protein sequence ID" value="OAT45185.1"/>
    <property type="molecule type" value="Genomic_DNA"/>
</dbReference>
<dbReference type="Pfam" id="PF00583">
    <property type="entry name" value="Acetyltransf_1"/>
    <property type="match status" value="1"/>
</dbReference>
<dbReference type="Gene3D" id="3.40.630.30">
    <property type="match status" value="1"/>
</dbReference>
<reference evidence="2 3" key="1">
    <citation type="submission" date="2016-04" db="EMBL/GenBank/DDBJ databases">
        <title>ATOL: Assembling a taxonomically balanced genome-scale reconstruction of the evolutionary history of the Enterobacteriaceae.</title>
        <authorList>
            <person name="Plunkett G.III."/>
            <person name="Neeno-Eckwall E.C."/>
            <person name="Glasner J.D."/>
            <person name="Perna N.T."/>
        </authorList>
    </citation>
    <scope>NUCLEOTIDE SEQUENCE [LARGE SCALE GENOMIC DNA]</scope>
    <source>
        <strain evidence="2 3">ATCC 700826</strain>
    </source>
</reference>
<evidence type="ECO:0000259" key="1">
    <source>
        <dbReference type="PROSITE" id="PS51186"/>
    </source>
</evidence>
<dbReference type="InterPro" id="IPR016181">
    <property type="entry name" value="Acyl_CoA_acyltransferase"/>
</dbReference>
<name>A0AAJ3HQ68_PROHU</name>
<proteinExistence type="predicted"/>
<dbReference type="CDD" id="cd04301">
    <property type="entry name" value="NAT_SF"/>
    <property type="match status" value="1"/>
</dbReference>
<dbReference type="AlphaFoldDB" id="A0AAJ3HQ68"/>
<dbReference type="EC" id="2.3.1.-" evidence="2"/>
<keyword evidence="2" id="KW-0012">Acyltransferase</keyword>
<accession>A0AAJ3HQ68</accession>
<dbReference type="RefSeq" id="WP_064721116.1">
    <property type="nucleotide sequence ID" value="NZ_LXEV01000034.1"/>
</dbReference>
<gene>
    <name evidence="2" type="ORF">M997_3218</name>
</gene>
<dbReference type="GO" id="GO:0016747">
    <property type="term" value="F:acyltransferase activity, transferring groups other than amino-acyl groups"/>
    <property type="evidence" value="ECO:0007669"/>
    <property type="project" value="InterPro"/>
</dbReference>
<sequence>MKNNIRQLTRNEIPLVWEIDRTELIEQLYILKEGQLVLSKQRFDMKDWPEGEAEHYTPILVESVDRGAPFWGIFSQDKLIAAASVDPQWRGQNAVLLQLSFLHISHQQRGQGLGRILFNYCVEYAKEKGAGGLYISSIPSENSVNFYQHLGCRLIDVPDTELYEREPEDIHLVFDFMDMANA</sequence>
<evidence type="ECO:0000313" key="2">
    <source>
        <dbReference type="EMBL" id="OAT45185.1"/>
    </source>
</evidence>
<evidence type="ECO:0000313" key="3">
    <source>
        <dbReference type="Proteomes" id="UP000078250"/>
    </source>
</evidence>
<dbReference type="Proteomes" id="UP000078250">
    <property type="component" value="Unassembled WGS sequence"/>
</dbReference>
<dbReference type="PROSITE" id="PS51186">
    <property type="entry name" value="GNAT"/>
    <property type="match status" value="1"/>
</dbReference>
<keyword evidence="2" id="KW-0808">Transferase</keyword>
<dbReference type="InterPro" id="IPR000182">
    <property type="entry name" value="GNAT_dom"/>
</dbReference>
<dbReference type="SUPFAM" id="SSF55729">
    <property type="entry name" value="Acyl-CoA N-acyltransferases (Nat)"/>
    <property type="match status" value="1"/>
</dbReference>
<organism evidence="2 3">
    <name type="scientific">Proteus hauseri ATCC 700826</name>
    <dbReference type="NCBI Taxonomy" id="1354271"/>
    <lineage>
        <taxon>Bacteria</taxon>
        <taxon>Pseudomonadati</taxon>
        <taxon>Pseudomonadota</taxon>
        <taxon>Gammaproteobacteria</taxon>
        <taxon>Enterobacterales</taxon>
        <taxon>Morganellaceae</taxon>
        <taxon>Proteus</taxon>
    </lineage>
</organism>
<comment type="caution">
    <text evidence="2">The sequence shown here is derived from an EMBL/GenBank/DDBJ whole genome shotgun (WGS) entry which is preliminary data.</text>
</comment>
<keyword evidence="3" id="KW-1185">Reference proteome</keyword>